<name>Q028R9_SOLUE</name>
<dbReference type="CDD" id="cd02520">
    <property type="entry name" value="Glucosylceramide_synthase"/>
    <property type="match status" value="1"/>
</dbReference>
<dbReference type="InParanoid" id="Q028R9"/>
<accession>Q028R9</accession>
<dbReference type="GO" id="GO:0016020">
    <property type="term" value="C:membrane"/>
    <property type="evidence" value="ECO:0007669"/>
    <property type="project" value="UniProtKB-SubCell"/>
</dbReference>
<evidence type="ECO:0000256" key="3">
    <source>
        <dbReference type="ARBA" id="ARBA00004991"/>
    </source>
</evidence>
<keyword evidence="7 9" id="KW-1133">Transmembrane helix</keyword>
<dbReference type="NCBIfam" id="TIGR03472">
    <property type="entry name" value="HpnI"/>
    <property type="match status" value="1"/>
</dbReference>
<keyword evidence="4" id="KW-0328">Glycosyltransferase</keyword>
<evidence type="ECO:0000256" key="2">
    <source>
        <dbReference type="ARBA" id="ARBA00004760"/>
    </source>
</evidence>
<keyword evidence="5 10" id="KW-0808">Transferase</keyword>
<evidence type="ECO:0000256" key="9">
    <source>
        <dbReference type="SAM" id="Phobius"/>
    </source>
</evidence>
<evidence type="ECO:0000256" key="8">
    <source>
        <dbReference type="ARBA" id="ARBA00023136"/>
    </source>
</evidence>
<evidence type="ECO:0000256" key="4">
    <source>
        <dbReference type="ARBA" id="ARBA00022676"/>
    </source>
</evidence>
<dbReference type="AlphaFoldDB" id="Q028R9"/>
<evidence type="ECO:0000256" key="5">
    <source>
        <dbReference type="ARBA" id="ARBA00022679"/>
    </source>
</evidence>
<keyword evidence="8 9" id="KW-0472">Membrane</keyword>
<dbReference type="GO" id="GO:0008120">
    <property type="term" value="F:ceramide glucosyltransferase activity"/>
    <property type="evidence" value="ECO:0007669"/>
    <property type="project" value="TreeGrafter"/>
</dbReference>
<dbReference type="PANTHER" id="PTHR12726">
    <property type="entry name" value="CERAMIDE GLUCOSYLTRANSFERASE"/>
    <property type="match status" value="1"/>
</dbReference>
<feature type="transmembrane region" description="Helical" evidence="9">
    <location>
        <begin position="331"/>
        <end position="351"/>
    </location>
</feature>
<dbReference type="GO" id="GO:0006679">
    <property type="term" value="P:glucosylceramide biosynthetic process"/>
    <property type="evidence" value="ECO:0007669"/>
    <property type="project" value="TreeGrafter"/>
</dbReference>
<dbReference type="CAZy" id="GT21">
    <property type="family name" value="Glycosyltransferase Family 21"/>
</dbReference>
<dbReference type="eggNOG" id="COG1215">
    <property type="taxonomic scope" value="Bacteria"/>
</dbReference>
<evidence type="ECO:0000256" key="6">
    <source>
        <dbReference type="ARBA" id="ARBA00022692"/>
    </source>
</evidence>
<dbReference type="EMBL" id="CP000473">
    <property type="protein sequence ID" value="ABJ82483.1"/>
    <property type="molecule type" value="Genomic_DNA"/>
</dbReference>
<dbReference type="InterPro" id="IPR029044">
    <property type="entry name" value="Nucleotide-diphossugar_trans"/>
</dbReference>
<protein>
    <submittedName>
        <fullName evidence="10">Ceramide glucosyltransferase, putative</fullName>
    </submittedName>
</protein>
<proteinExistence type="predicted"/>
<evidence type="ECO:0000256" key="1">
    <source>
        <dbReference type="ARBA" id="ARBA00004141"/>
    </source>
</evidence>
<evidence type="ECO:0000313" key="10">
    <source>
        <dbReference type="EMBL" id="ABJ82483.1"/>
    </source>
</evidence>
<dbReference type="InterPro" id="IPR025993">
    <property type="entry name" value="Ceramide_glucosylTrfase"/>
</dbReference>
<comment type="pathway">
    <text evidence="2">Lipid metabolism; sphingolipid metabolism.</text>
</comment>
<dbReference type="KEGG" id="sus:Acid_1491"/>
<sequence length="374" mass="41366">MLAWLLLALVTGSLVYCVLTIIAAIRYRAVRPPELRAAMPISVLKPLAGVDEGLEENLRSFFEQDYGEFEILFAVRKPDDAAIAVAERLRARYPDVPSRLIVTGEPPYANAKVYSLDLMLGAARHDLLVMADSDIRVTREMLRTIAAEFQDPALGLATCPYRAVPGRSFWNTLEAIGLNTEFIGGVLVARMLDGMKFALGPTIAARRATLAGIGGFDAVKDFLAEDFVMGKLAAERGDGVILSSYVIEHRIGAQGLLANLKHRLRWNRSTRRSRPAGYVGQLFTNPLPLALMLYAVRPEWWPVAAATVVLRAGAGWATAGRVLRDPLTARLFFLVPVQDLLSFAMWVGGFFGNTILWRGRKYYLQADGRFELVR</sequence>
<dbReference type="HOGENOM" id="CLU_030898_2_0_0"/>
<comment type="pathway">
    <text evidence="3">Sphingolipid metabolism.</text>
</comment>
<dbReference type="STRING" id="234267.Acid_1491"/>
<keyword evidence="6 9" id="KW-0812">Transmembrane</keyword>
<feature type="transmembrane region" description="Helical" evidence="9">
    <location>
        <begin position="6"/>
        <end position="27"/>
    </location>
</feature>
<evidence type="ECO:0000256" key="7">
    <source>
        <dbReference type="ARBA" id="ARBA00022989"/>
    </source>
</evidence>
<dbReference type="InterPro" id="IPR017835">
    <property type="entry name" value="Hopen-assoc_HpnI"/>
</dbReference>
<dbReference type="Gene3D" id="3.90.550.10">
    <property type="entry name" value="Spore Coat Polysaccharide Biosynthesis Protein SpsA, Chain A"/>
    <property type="match status" value="1"/>
</dbReference>
<gene>
    <name evidence="10" type="ordered locus">Acid_1491</name>
</gene>
<dbReference type="OrthoDB" id="9030258at2"/>
<comment type="subcellular location">
    <subcellularLocation>
        <location evidence="1">Membrane</location>
        <topology evidence="1">Multi-pass membrane protein</topology>
    </subcellularLocation>
</comment>
<dbReference type="Pfam" id="PF13506">
    <property type="entry name" value="Glyco_transf_21"/>
    <property type="match status" value="1"/>
</dbReference>
<dbReference type="SUPFAM" id="SSF53448">
    <property type="entry name" value="Nucleotide-diphospho-sugar transferases"/>
    <property type="match status" value="1"/>
</dbReference>
<reference evidence="10" key="1">
    <citation type="submission" date="2006-10" db="EMBL/GenBank/DDBJ databases">
        <title>Complete sequence of Solibacter usitatus Ellin6076.</title>
        <authorList>
            <consortium name="US DOE Joint Genome Institute"/>
            <person name="Copeland A."/>
            <person name="Lucas S."/>
            <person name="Lapidus A."/>
            <person name="Barry K."/>
            <person name="Detter J.C."/>
            <person name="Glavina del Rio T."/>
            <person name="Hammon N."/>
            <person name="Israni S."/>
            <person name="Dalin E."/>
            <person name="Tice H."/>
            <person name="Pitluck S."/>
            <person name="Thompson L.S."/>
            <person name="Brettin T."/>
            <person name="Bruce D."/>
            <person name="Han C."/>
            <person name="Tapia R."/>
            <person name="Gilna P."/>
            <person name="Schmutz J."/>
            <person name="Larimer F."/>
            <person name="Land M."/>
            <person name="Hauser L."/>
            <person name="Kyrpides N."/>
            <person name="Mikhailova N."/>
            <person name="Janssen P.H."/>
            <person name="Kuske C.R."/>
            <person name="Richardson P."/>
        </authorList>
    </citation>
    <scope>NUCLEOTIDE SEQUENCE</scope>
    <source>
        <strain evidence="10">Ellin6076</strain>
    </source>
</reference>
<dbReference type="PANTHER" id="PTHR12726:SF0">
    <property type="entry name" value="CERAMIDE GLUCOSYLTRANSFERASE"/>
    <property type="match status" value="1"/>
</dbReference>
<organism evidence="10">
    <name type="scientific">Solibacter usitatus (strain Ellin6076)</name>
    <dbReference type="NCBI Taxonomy" id="234267"/>
    <lineage>
        <taxon>Bacteria</taxon>
        <taxon>Pseudomonadati</taxon>
        <taxon>Acidobacteriota</taxon>
        <taxon>Terriglobia</taxon>
        <taxon>Bryobacterales</taxon>
        <taxon>Solibacteraceae</taxon>
        <taxon>Candidatus Solibacter</taxon>
    </lineage>
</organism>